<dbReference type="Proteomes" id="UP000011723">
    <property type="component" value="Chromosome"/>
</dbReference>
<dbReference type="HOGENOM" id="CLU_078758_1_4_11"/>
<reference evidence="5 6" key="1">
    <citation type="journal article" date="2012" name="Stand. Genomic Sci.">
        <title>Genome sequence of the halotolerant bacterium Corynebacterium halotolerans type strain YIM 70093(T) (= DSM 44683(T)).</title>
        <authorList>
            <person name="Ruckert C."/>
            <person name="Albersmeier A."/>
            <person name="Al-Dilaimi A."/>
            <person name="Niehaus K."/>
            <person name="Szczepanowski R."/>
            <person name="Kalinowski J."/>
        </authorList>
    </citation>
    <scope>NUCLEOTIDE SEQUENCE [LARGE SCALE GENOMIC DNA]</scope>
    <source>
        <strain evidence="5">YIM 70093</strain>
    </source>
</reference>
<dbReference type="PROSITE" id="PS50935">
    <property type="entry name" value="SSB"/>
    <property type="match status" value="1"/>
</dbReference>
<dbReference type="KEGG" id="chn:A605_11345"/>
<evidence type="ECO:0000256" key="3">
    <source>
        <dbReference type="RuleBase" id="RU000524"/>
    </source>
</evidence>
<evidence type="ECO:0000256" key="1">
    <source>
        <dbReference type="ARBA" id="ARBA00023125"/>
    </source>
</evidence>
<keyword evidence="6" id="KW-1185">Reference proteome</keyword>
<proteinExistence type="predicted"/>
<gene>
    <name evidence="5" type="ORF">A605_11345</name>
</gene>
<dbReference type="Gene3D" id="2.40.50.140">
    <property type="entry name" value="Nucleic acid-binding proteins"/>
    <property type="match status" value="1"/>
</dbReference>
<dbReference type="InterPro" id="IPR011344">
    <property type="entry name" value="ssDNA-bd"/>
</dbReference>
<dbReference type="SUPFAM" id="SSF50249">
    <property type="entry name" value="Nucleic acid-binding proteins"/>
    <property type="match status" value="1"/>
</dbReference>
<dbReference type="OrthoDB" id="4427276at2"/>
<dbReference type="EMBL" id="CP003697">
    <property type="protein sequence ID" value="AGF73269.1"/>
    <property type="molecule type" value="Genomic_DNA"/>
</dbReference>
<evidence type="ECO:0000256" key="2">
    <source>
        <dbReference type="PROSITE-ProRule" id="PRU00252"/>
    </source>
</evidence>
<dbReference type="eggNOG" id="COG0629">
    <property type="taxonomic scope" value="Bacteria"/>
</dbReference>
<dbReference type="InterPro" id="IPR012340">
    <property type="entry name" value="NA-bd_OB-fold"/>
</dbReference>
<evidence type="ECO:0000313" key="5">
    <source>
        <dbReference type="EMBL" id="AGF73269.1"/>
    </source>
</evidence>
<dbReference type="GO" id="GO:0003697">
    <property type="term" value="F:single-stranded DNA binding"/>
    <property type="evidence" value="ECO:0007669"/>
    <property type="project" value="InterPro"/>
</dbReference>
<protein>
    <recommendedName>
        <fullName evidence="3">Single-stranded DNA-binding protein</fullName>
    </recommendedName>
</protein>
<dbReference type="Pfam" id="PF00436">
    <property type="entry name" value="SSB"/>
    <property type="match status" value="1"/>
</dbReference>
<dbReference type="NCBIfam" id="TIGR00621">
    <property type="entry name" value="ssb"/>
    <property type="match status" value="1"/>
</dbReference>
<dbReference type="STRING" id="1121362.A605_11345"/>
<dbReference type="GO" id="GO:0006260">
    <property type="term" value="P:DNA replication"/>
    <property type="evidence" value="ECO:0007669"/>
    <property type="project" value="InterPro"/>
</dbReference>
<accession>M1MZX1</accession>
<dbReference type="CDD" id="cd04496">
    <property type="entry name" value="SSB_OBF"/>
    <property type="match status" value="1"/>
</dbReference>
<dbReference type="PATRIC" id="fig|1121362.3.peg.2300"/>
<evidence type="ECO:0000313" key="6">
    <source>
        <dbReference type="Proteomes" id="UP000011723"/>
    </source>
</evidence>
<name>M1MZX1_9CORY</name>
<organism evidence="5 6">
    <name type="scientific">Corynebacterium halotolerans YIM 70093 = DSM 44683</name>
    <dbReference type="NCBI Taxonomy" id="1121362"/>
    <lineage>
        <taxon>Bacteria</taxon>
        <taxon>Bacillati</taxon>
        <taxon>Actinomycetota</taxon>
        <taxon>Actinomycetes</taxon>
        <taxon>Mycobacteriales</taxon>
        <taxon>Corynebacteriaceae</taxon>
        <taxon>Corynebacterium</taxon>
    </lineage>
</organism>
<sequence>MPLLPITITGNLTKDPWLKKLQSGNCLGRMRVAASRRIRDENAPSGWRDLDNLFINVEYWGQLAVNVKKSLTKGMPVLVTGVLLTHEWTDEKGEMQQRIILRASQVGLDLARHVIGSKKSEPTEYNVDNIPLPDVEDRPELFDEIQAGTQEPAPSSFERGLARPVDTNLLGQQPTAPGQQPEEVGTSVTDATADGAAEGATADSDPASGEENAEAGREPVGAGAEQGGGPPF</sequence>
<keyword evidence="1 2" id="KW-0238">DNA-binding</keyword>
<evidence type="ECO:0000256" key="4">
    <source>
        <dbReference type="SAM" id="MobiDB-lite"/>
    </source>
</evidence>
<feature type="region of interest" description="Disordered" evidence="4">
    <location>
        <begin position="168"/>
        <end position="232"/>
    </location>
</feature>
<dbReference type="AlphaFoldDB" id="M1MZX1"/>
<dbReference type="InterPro" id="IPR000424">
    <property type="entry name" value="Primosome_PriB/ssb"/>
</dbReference>
<feature type="compositionally biased region" description="Polar residues" evidence="4">
    <location>
        <begin position="169"/>
        <end position="178"/>
    </location>
</feature>
<feature type="compositionally biased region" description="Low complexity" evidence="4">
    <location>
        <begin position="189"/>
        <end position="203"/>
    </location>
</feature>
<dbReference type="RefSeq" id="WP_015401685.1">
    <property type="nucleotide sequence ID" value="NC_020302.1"/>
</dbReference>